<evidence type="ECO:0000313" key="1">
    <source>
        <dbReference type="EMBL" id="KAI8561909.1"/>
    </source>
</evidence>
<accession>A0ACC0PA37</accession>
<comment type="caution">
    <text evidence="1">The sequence shown here is derived from an EMBL/GenBank/DDBJ whole genome shotgun (WGS) entry which is preliminary data.</text>
</comment>
<keyword evidence="2" id="KW-1185">Reference proteome</keyword>
<protein>
    <submittedName>
        <fullName evidence="1">Uncharacterized protein</fullName>
    </submittedName>
</protein>
<reference evidence="1" key="1">
    <citation type="submission" date="2022-02" db="EMBL/GenBank/DDBJ databases">
        <title>Plant Genome Project.</title>
        <authorList>
            <person name="Zhang R.-G."/>
        </authorList>
    </citation>
    <scope>NUCLEOTIDE SEQUENCE</scope>
    <source>
        <strain evidence="1">AT1</strain>
    </source>
</reference>
<gene>
    <name evidence="1" type="ORF">RHMOL_Rhmol04G0378800</name>
</gene>
<name>A0ACC0PA37_RHOML</name>
<proteinExistence type="predicted"/>
<dbReference type="EMBL" id="CM046391">
    <property type="protein sequence ID" value="KAI8561909.1"/>
    <property type="molecule type" value="Genomic_DNA"/>
</dbReference>
<organism evidence="1 2">
    <name type="scientific">Rhododendron molle</name>
    <name type="common">Chinese azalea</name>
    <name type="synonym">Azalea mollis</name>
    <dbReference type="NCBI Taxonomy" id="49168"/>
    <lineage>
        <taxon>Eukaryota</taxon>
        <taxon>Viridiplantae</taxon>
        <taxon>Streptophyta</taxon>
        <taxon>Embryophyta</taxon>
        <taxon>Tracheophyta</taxon>
        <taxon>Spermatophyta</taxon>
        <taxon>Magnoliopsida</taxon>
        <taxon>eudicotyledons</taxon>
        <taxon>Gunneridae</taxon>
        <taxon>Pentapetalae</taxon>
        <taxon>asterids</taxon>
        <taxon>Ericales</taxon>
        <taxon>Ericaceae</taxon>
        <taxon>Ericoideae</taxon>
        <taxon>Rhodoreae</taxon>
        <taxon>Rhododendron</taxon>
    </lineage>
</organism>
<evidence type="ECO:0000313" key="2">
    <source>
        <dbReference type="Proteomes" id="UP001062846"/>
    </source>
</evidence>
<sequence>MLVSLVPWFLFISLSDARPNRKPTTTLINQICSQAQNSSLCLQVLESDPRSAHADLGGLGKISIDIARKDAKQKSNLIASLKKEATNSSLKGRYDYCAELYGDAIDDLHGAGQILNKKVLSPFDISTFRIKASAAFSGPNFCFEEVPPNEPSKLKEAFKKFKDLCEIVLVIGASLKSG</sequence>
<dbReference type="Proteomes" id="UP001062846">
    <property type="component" value="Chromosome 4"/>
</dbReference>